<accession>A0A4S4BP85</accession>
<dbReference type="OrthoDB" id="9803598at2"/>
<evidence type="ECO:0000256" key="2">
    <source>
        <dbReference type="ARBA" id="ARBA00005297"/>
    </source>
</evidence>
<evidence type="ECO:0000256" key="3">
    <source>
        <dbReference type="ARBA" id="ARBA00012824"/>
    </source>
</evidence>
<gene>
    <name evidence="7" type="primary">dhbC</name>
    <name evidence="7" type="ORF">E6C55_18505</name>
</gene>
<evidence type="ECO:0000313" key="8">
    <source>
        <dbReference type="Proteomes" id="UP000310636"/>
    </source>
</evidence>
<dbReference type="PANTHER" id="PTHR42839">
    <property type="entry name" value="ISOCHORISMATE SYNTHASE ENTC"/>
    <property type="match status" value="1"/>
</dbReference>
<keyword evidence="8" id="KW-1185">Reference proteome</keyword>
<dbReference type="NCBIfam" id="NF005380">
    <property type="entry name" value="PRK06923.1"/>
    <property type="match status" value="1"/>
</dbReference>
<dbReference type="NCBIfam" id="TIGR00543">
    <property type="entry name" value="isochor_syn"/>
    <property type="match status" value="1"/>
</dbReference>
<dbReference type="InterPro" id="IPR015890">
    <property type="entry name" value="Chorismate_C"/>
</dbReference>
<sequence>MNRLNAQGQVTEATAADLLEDYRRGHSFFFATPQATWLAEGTLAVLPAAADREELGTLPERAERLLKQLKRDGQRPPMLVGAVPFDPGQAAHLVVPLTVRKLEKLSLDSRAPLRAPFGGGFTVEPFPEPEAYVDGASRAIGRMRAGELDKIVLARTLRLASPQPIRLNELLHNLAQHNTLGYTFAVDLPRRSESEAGGRTTDRTRTLIGASPELLVARTGSRVYVNPLAGSTPRSSDAAEDERRAQALLASPKDLREHALVIEAVAEALRPYCRTLDVPAKPSLVSTAAMWHLSTEIRGELEDPEMTSLALAVALHPTPAVCGAPTGLARAAIRELEPFDRGFYAGLVGWCDASGDGEWAIAIRCAVAESHSLELYAGAGIVAESSAEAELAETSAKFRTMLRAMGVQDDEAY</sequence>
<dbReference type="GO" id="GO:0008909">
    <property type="term" value="F:isochorismate synthase activity"/>
    <property type="evidence" value="ECO:0007669"/>
    <property type="project" value="UniProtKB-EC"/>
</dbReference>
<evidence type="ECO:0000256" key="5">
    <source>
        <dbReference type="ARBA" id="ARBA00041564"/>
    </source>
</evidence>
<dbReference type="GO" id="GO:0009697">
    <property type="term" value="P:salicylic acid biosynthetic process"/>
    <property type="evidence" value="ECO:0007669"/>
    <property type="project" value="TreeGrafter"/>
</dbReference>
<dbReference type="SUPFAM" id="SSF56322">
    <property type="entry name" value="ADC synthase"/>
    <property type="match status" value="1"/>
</dbReference>
<evidence type="ECO:0000259" key="6">
    <source>
        <dbReference type="Pfam" id="PF00425"/>
    </source>
</evidence>
<keyword evidence="4" id="KW-0413">Isomerase</keyword>
<comment type="caution">
    <text evidence="7">The sequence shown here is derived from an EMBL/GenBank/DDBJ whole genome shotgun (WGS) entry which is preliminary data.</text>
</comment>
<dbReference type="AlphaFoldDB" id="A0A4S4BP85"/>
<name>A0A4S4BP85_9BACL</name>
<comment type="similarity">
    <text evidence="2">Belongs to the isochorismate synthase family.</text>
</comment>
<evidence type="ECO:0000256" key="4">
    <source>
        <dbReference type="ARBA" id="ARBA00023235"/>
    </source>
</evidence>
<organism evidence="7 8">
    <name type="scientific">Cohnella fermenti</name>
    <dbReference type="NCBI Taxonomy" id="2565925"/>
    <lineage>
        <taxon>Bacteria</taxon>
        <taxon>Bacillati</taxon>
        <taxon>Bacillota</taxon>
        <taxon>Bacilli</taxon>
        <taxon>Bacillales</taxon>
        <taxon>Paenibacillaceae</taxon>
        <taxon>Cohnella</taxon>
    </lineage>
</organism>
<proteinExistence type="inferred from homology"/>
<dbReference type="Gene3D" id="3.60.120.10">
    <property type="entry name" value="Anthranilate synthase"/>
    <property type="match status" value="1"/>
</dbReference>
<evidence type="ECO:0000256" key="1">
    <source>
        <dbReference type="ARBA" id="ARBA00000799"/>
    </source>
</evidence>
<dbReference type="EMBL" id="SSOB01000024">
    <property type="protein sequence ID" value="THF76531.1"/>
    <property type="molecule type" value="Genomic_DNA"/>
</dbReference>
<dbReference type="InterPro" id="IPR005801">
    <property type="entry name" value="ADC_synthase"/>
</dbReference>
<dbReference type="PANTHER" id="PTHR42839:SF2">
    <property type="entry name" value="ISOCHORISMATE SYNTHASE ENTC"/>
    <property type="match status" value="1"/>
</dbReference>
<dbReference type="EC" id="5.4.4.2" evidence="3"/>
<dbReference type="InterPro" id="IPR004561">
    <property type="entry name" value="IsoChor_synthase"/>
</dbReference>
<dbReference type="Proteomes" id="UP000310636">
    <property type="component" value="Unassembled WGS sequence"/>
</dbReference>
<dbReference type="Pfam" id="PF00425">
    <property type="entry name" value="Chorismate_bind"/>
    <property type="match status" value="1"/>
</dbReference>
<protein>
    <recommendedName>
        <fullName evidence="3">isochorismate synthase</fullName>
        <ecNumber evidence="3">5.4.4.2</ecNumber>
    </recommendedName>
    <alternativeName>
        <fullName evidence="5">Isochorismate mutase</fullName>
    </alternativeName>
</protein>
<reference evidence="7 8" key="1">
    <citation type="submission" date="2019-04" db="EMBL/GenBank/DDBJ databases">
        <title>Cohnella sp. nov. isolated from preserved vegetables.</title>
        <authorList>
            <person name="Lin S.-Y."/>
            <person name="Hung M.-H."/>
            <person name="Young C.-C."/>
        </authorList>
    </citation>
    <scope>NUCLEOTIDE SEQUENCE [LARGE SCALE GENOMIC DNA]</scope>
    <source>
        <strain evidence="7 8">CC-MHH1044</strain>
    </source>
</reference>
<feature type="domain" description="Chorismate-utilising enzyme C-terminal" evidence="6">
    <location>
        <begin position="130"/>
        <end position="397"/>
    </location>
</feature>
<comment type="catalytic activity">
    <reaction evidence="1">
        <text>chorismate = isochorismate</text>
        <dbReference type="Rhea" id="RHEA:18985"/>
        <dbReference type="ChEBI" id="CHEBI:29748"/>
        <dbReference type="ChEBI" id="CHEBI:29780"/>
        <dbReference type="EC" id="5.4.4.2"/>
    </reaction>
</comment>
<evidence type="ECO:0000313" key="7">
    <source>
        <dbReference type="EMBL" id="THF76531.1"/>
    </source>
</evidence>